<dbReference type="EMBL" id="UZAM01019752">
    <property type="protein sequence ID" value="VDP53358.1"/>
    <property type="molecule type" value="Genomic_DNA"/>
</dbReference>
<gene>
    <name evidence="1" type="ORF">SBAD_LOCUS13007</name>
</gene>
<accession>A0A183JAV8</accession>
<protein>
    <submittedName>
        <fullName evidence="3">Retrovirus-related Pol polyprotein from transposon TNT 1-94</fullName>
    </submittedName>
</protein>
<dbReference type="AlphaFoldDB" id="A0A183JAV8"/>
<evidence type="ECO:0000313" key="2">
    <source>
        <dbReference type="Proteomes" id="UP000270296"/>
    </source>
</evidence>
<evidence type="ECO:0000313" key="3">
    <source>
        <dbReference type="WBParaSite" id="SBAD_0001342101-mRNA-1"/>
    </source>
</evidence>
<evidence type="ECO:0000313" key="1">
    <source>
        <dbReference type="EMBL" id="VDP53358.1"/>
    </source>
</evidence>
<dbReference type="WBParaSite" id="SBAD_0001342101-mRNA-1">
    <property type="protein sequence ID" value="SBAD_0001342101-mRNA-1"/>
    <property type="gene ID" value="SBAD_0001342101"/>
</dbReference>
<reference evidence="1 2" key="2">
    <citation type="submission" date="2018-11" db="EMBL/GenBank/DDBJ databases">
        <authorList>
            <consortium name="Pathogen Informatics"/>
        </authorList>
    </citation>
    <scope>NUCLEOTIDE SEQUENCE [LARGE SCALE GENOMIC DNA]</scope>
</reference>
<proteinExistence type="predicted"/>
<name>A0A183JAV8_9BILA</name>
<reference evidence="3" key="1">
    <citation type="submission" date="2016-06" db="UniProtKB">
        <authorList>
            <consortium name="WormBaseParasite"/>
        </authorList>
    </citation>
    <scope>IDENTIFICATION</scope>
</reference>
<dbReference type="Proteomes" id="UP000270296">
    <property type="component" value="Unassembled WGS sequence"/>
</dbReference>
<keyword evidence="2" id="KW-1185">Reference proteome</keyword>
<sequence length="92" mass="10763">METERKLFKCGVLEAATKFCGFIRVDLLPGGQKRTFWWTREVQLTLSETRTAFKNWLWRKEPSTHMQYVQARKVAAMAVAKASIRKEMPLNN</sequence>
<organism evidence="3">
    <name type="scientific">Soboliphyme baturini</name>
    <dbReference type="NCBI Taxonomy" id="241478"/>
    <lineage>
        <taxon>Eukaryota</taxon>
        <taxon>Metazoa</taxon>
        <taxon>Ecdysozoa</taxon>
        <taxon>Nematoda</taxon>
        <taxon>Enoplea</taxon>
        <taxon>Dorylaimia</taxon>
        <taxon>Dioctophymatida</taxon>
        <taxon>Dioctophymatoidea</taxon>
        <taxon>Soboliphymatidae</taxon>
        <taxon>Soboliphyme</taxon>
    </lineage>
</organism>